<protein>
    <recommendedName>
        <fullName evidence="1">HTH cro/C1-type domain-containing protein</fullName>
    </recommendedName>
</protein>
<dbReference type="PROSITE" id="PS50943">
    <property type="entry name" value="HTH_CROC1"/>
    <property type="match status" value="1"/>
</dbReference>
<organism evidence="2 3">
    <name type="scientific">Steroidobacter agaridevorans</name>
    <dbReference type="NCBI Taxonomy" id="2695856"/>
    <lineage>
        <taxon>Bacteria</taxon>
        <taxon>Pseudomonadati</taxon>
        <taxon>Pseudomonadota</taxon>
        <taxon>Gammaproteobacteria</taxon>
        <taxon>Steroidobacterales</taxon>
        <taxon>Steroidobacteraceae</taxon>
        <taxon>Steroidobacter</taxon>
    </lineage>
</organism>
<evidence type="ECO:0000313" key="3">
    <source>
        <dbReference type="Proteomes" id="UP000445000"/>
    </source>
</evidence>
<dbReference type="Gene3D" id="1.10.260.40">
    <property type="entry name" value="lambda repressor-like DNA-binding domains"/>
    <property type="match status" value="1"/>
</dbReference>
<dbReference type="Pfam" id="PF13560">
    <property type="entry name" value="HTH_31"/>
    <property type="match status" value="1"/>
</dbReference>
<comment type="caution">
    <text evidence="2">The sequence shown here is derived from an EMBL/GenBank/DDBJ whole genome shotgun (WGS) entry which is preliminary data.</text>
</comment>
<dbReference type="RefSeq" id="WP_129640767.1">
    <property type="nucleotide sequence ID" value="NZ_BLJN01000001.1"/>
</dbReference>
<gene>
    <name evidence="2" type="ORF">GCM10011487_11970</name>
</gene>
<feature type="domain" description="HTH cro/C1-type" evidence="1">
    <location>
        <begin position="156"/>
        <end position="204"/>
    </location>
</feature>
<evidence type="ECO:0000259" key="1">
    <source>
        <dbReference type="PROSITE" id="PS50943"/>
    </source>
</evidence>
<sequence>MAIMESITLRQFGFGVSVALAWAHSPVRKIGEICRLARLCRQCTLRALGAKLGCSMSHVFKLAAGKAESVESYLPLIDALQLDGARLLQLVRAPVEMSAEQAVSLLLDPPLICDAAAMAEVCTDERIKELTREVRAVLASQGDLPLKLASICRLTRIAKGLRQQDVGHRLSCSKMHVSALEAGRGHIQDYRRLAHALGIAAEELLSLVNGPPAEEQLIEHVLDPAIQAAPQCRIPQHQTKFNRQPWERAGDERG</sequence>
<dbReference type="SUPFAM" id="SSF47413">
    <property type="entry name" value="lambda repressor-like DNA-binding domains"/>
    <property type="match status" value="1"/>
</dbReference>
<reference evidence="3" key="1">
    <citation type="submission" date="2020-01" db="EMBL/GenBank/DDBJ databases">
        <title>'Steroidobacter agaridevorans' sp. nov., agar-degrading bacteria isolated from rhizosphere soils.</title>
        <authorList>
            <person name="Ikenaga M."/>
            <person name="Kataoka M."/>
            <person name="Murouchi A."/>
            <person name="Katsuragi S."/>
            <person name="Sakai M."/>
        </authorList>
    </citation>
    <scope>NUCLEOTIDE SEQUENCE [LARGE SCALE GENOMIC DNA]</scope>
    <source>
        <strain evidence="3">YU21-B</strain>
    </source>
</reference>
<dbReference type="AlphaFoldDB" id="A0A829Y7I2"/>
<keyword evidence="3" id="KW-1185">Reference proteome</keyword>
<dbReference type="InterPro" id="IPR001387">
    <property type="entry name" value="Cro/C1-type_HTH"/>
</dbReference>
<dbReference type="SMART" id="SM00530">
    <property type="entry name" value="HTH_XRE"/>
    <property type="match status" value="2"/>
</dbReference>
<dbReference type="EMBL" id="BLJN01000001">
    <property type="protein sequence ID" value="GFE79197.1"/>
    <property type="molecule type" value="Genomic_DNA"/>
</dbReference>
<accession>A0A829Y7I2</accession>
<proteinExistence type="predicted"/>
<dbReference type="CDD" id="cd00093">
    <property type="entry name" value="HTH_XRE"/>
    <property type="match status" value="1"/>
</dbReference>
<dbReference type="InterPro" id="IPR010982">
    <property type="entry name" value="Lambda_DNA-bd_dom_sf"/>
</dbReference>
<name>A0A829Y7I2_9GAMM</name>
<evidence type="ECO:0000313" key="2">
    <source>
        <dbReference type="EMBL" id="GFE79197.1"/>
    </source>
</evidence>
<dbReference type="GO" id="GO:0003677">
    <property type="term" value="F:DNA binding"/>
    <property type="evidence" value="ECO:0007669"/>
    <property type="project" value="InterPro"/>
</dbReference>
<dbReference type="Proteomes" id="UP000445000">
    <property type="component" value="Unassembled WGS sequence"/>
</dbReference>